<proteinExistence type="inferred from homology"/>
<dbReference type="PANTHER" id="PTHR33442:SF5">
    <property type="entry name" value="BIFUNCTIONAL TRANS-3-HYDROXY-L-PROLINE DEHYDRATASE_2-EPIMERASE"/>
    <property type="match status" value="1"/>
</dbReference>
<sequence>EVSFVDVTSYAWVLDKEIEVPEYGKIIVDVGYGGNFFVIVDATQLGIESIDSEYTNELIKKGMAVLNAANKQIPVQDKTKEHIRTIDLCIITAPPSGPHGDARNIVIFGLGQADRSPCGSGTCARMAVLNRKGKLAVGQEFRHESSIRSVFKGEILSETKVGDVPAIVPKVSCRPFLTGFHKFVIDPEDPFANGFVL</sequence>
<dbReference type="GO" id="GO:0047580">
    <property type="term" value="F:4-hydroxyproline epimerase activity"/>
    <property type="evidence" value="ECO:0007669"/>
    <property type="project" value="TreeGrafter"/>
</dbReference>
<evidence type="ECO:0000313" key="2">
    <source>
        <dbReference type="EMBL" id="GAG01231.1"/>
    </source>
</evidence>
<dbReference type="EMBL" id="BARS01022527">
    <property type="protein sequence ID" value="GAG01231.1"/>
    <property type="molecule type" value="Genomic_DNA"/>
</dbReference>
<comment type="caution">
    <text evidence="2">The sequence shown here is derived from an EMBL/GenBank/DDBJ whole genome shotgun (WGS) entry which is preliminary data.</text>
</comment>
<name>X0VKY9_9ZZZZ</name>
<reference evidence="2" key="1">
    <citation type="journal article" date="2014" name="Front. Microbiol.">
        <title>High frequency of phylogenetically diverse reductive dehalogenase-homologous genes in deep subseafloor sedimentary metagenomes.</title>
        <authorList>
            <person name="Kawai M."/>
            <person name="Futagami T."/>
            <person name="Toyoda A."/>
            <person name="Takaki Y."/>
            <person name="Nishi S."/>
            <person name="Hori S."/>
            <person name="Arai W."/>
            <person name="Tsubouchi T."/>
            <person name="Morono Y."/>
            <person name="Uchiyama I."/>
            <person name="Ito T."/>
            <person name="Fujiyama A."/>
            <person name="Inagaki F."/>
            <person name="Takami H."/>
        </authorList>
    </citation>
    <scope>NUCLEOTIDE SEQUENCE</scope>
    <source>
        <strain evidence="2">Expedition CK06-06</strain>
    </source>
</reference>
<dbReference type="FunFam" id="3.10.310.10:FF:000005">
    <property type="entry name" value="Proline racemase"/>
    <property type="match status" value="1"/>
</dbReference>
<evidence type="ECO:0000256" key="1">
    <source>
        <dbReference type="ARBA" id="ARBA00007529"/>
    </source>
</evidence>
<dbReference type="AlphaFoldDB" id="X0VKY9"/>
<gene>
    <name evidence="2" type="ORF">S01H1_36010</name>
</gene>
<evidence type="ECO:0008006" key="3">
    <source>
        <dbReference type="Google" id="ProtNLM"/>
    </source>
</evidence>
<dbReference type="Pfam" id="PF05544">
    <property type="entry name" value="Pro_racemase"/>
    <property type="match status" value="1"/>
</dbReference>
<organism evidence="2">
    <name type="scientific">marine sediment metagenome</name>
    <dbReference type="NCBI Taxonomy" id="412755"/>
    <lineage>
        <taxon>unclassified sequences</taxon>
        <taxon>metagenomes</taxon>
        <taxon>ecological metagenomes</taxon>
    </lineage>
</organism>
<dbReference type="Gene3D" id="3.10.310.10">
    <property type="entry name" value="Diaminopimelate Epimerase, Chain A, domain 1"/>
    <property type="match status" value="1"/>
</dbReference>
<dbReference type="InterPro" id="IPR008794">
    <property type="entry name" value="Pro_racemase_fam"/>
</dbReference>
<comment type="similarity">
    <text evidence="1">Belongs to the proline racemase family.</text>
</comment>
<protein>
    <recommendedName>
        <fullName evidence="3">Proline racemase</fullName>
    </recommendedName>
</protein>
<dbReference type="SUPFAM" id="SSF54506">
    <property type="entry name" value="Diaminopimelate epimerase-like"/>
    <property type="match status" value="1"/>
</dbReference>
<accession>X0VKY9</accession>
<dbReference type="PANTHER" id="PTHR33442">
    <property type="entry name" value="TRANS-3-HYDROXY-L-PROLINE DEHYDRATASE"/>
    <property type="match status" value="1"/>
</dbReference>
<feature type="non-terminal residue" evidence="2">
    <location>
        <position position="1"/>
    </location>
</feature>